<dbReference type="AlphaFoldDB" id="A0A8K0TF16"/>
<keyword evidence="5" id="KW-1185">Reference proteome</keyword>
<dbReference type="Pfam" id="PF00561">
    <property type="entry name" value="Abhydrolase_1"/>
    <property type="match status" value="1"/>
</dbReference>
<keyword evidence="1" id="KW-0732">Signal</keyword>
<protein>
    <recommendedName>
        <fullName evidence="6">AB hydrolase-1 domain-containing protein</fullName>
    </recommendedName>
</protein>
<dbReference type="InterPro" id="IPR029058">
    <property type="entry name" value="AB_hydrolase_fold"/>
</dbReference>
<evidence type="ECO:0000259" key="3">
    <source>
        <dbReference type="Pfam" id="PF08386"/>
    </source>
</evidence>
<comment type="caution">
    <text evidence="4">The sequence shown here is derived from an EMBL/GenBank/DDBJ whole genome shotgun (WGS) entry which is preliminary data.</text>
</comment>
<reference evidence="4" key="1">
    <citation type="journal article" date="2021" name="Nat. Commun.">
        <title>Genetic determinants of endophytism in the Arabidopsis root mycobiome.</title>
        <authorList>
            <person name="Mesny F."/>
            <person name="Miyauchi S."/>
            <person name="Thiergart T."/>
            <person name="Pickel B."/>
            <person name="Atanasova L."/>
            <person name="Karlsson M."/>
            <person name="Huettel B."/>
            <person name="Barry K.W."/>
            <person name="Haridas S."/>
            <person name="Chen C."/>
            <person name="Bauer D."/>
            <person name="Andreopoulos W."/>
            <person name="Pangilinan J."/>
            <person name="LaButti K."/>
            <person name="Riley R."/>
            <person name="Lipzen A."/>
            <person name="Clum A."/>
            <person name="Drula E."/>
            <person name="Henrissat B."/>
            <person name="Kohler A."/>
            <person name="Grigoriev I.V."/>
            <person name="Martin F.M."/>
            <person name="Hacquard S."/>
        </authorList>
    </citation>
    <scope>NUCLEOTIDE SEQUENCE</scope>
    <source>
        <strain evidence="4">MPI-CAGE-AT-0016</strain>
    </source>
</reference>
<evidence type="ECO:0000313" key="4">
    <source>
        <dbReference type="EMBL" id="KAH7362375.1"/>
    </source>
</evidence>
<feature type="signal peptide" evidence="1">
    <location>
        <begin position="1"/>
        <end position="21"/>
    </location>
</feature>
<evidence type="ECO:0000313" key="5">
    <source>
        <dbReference type="Proteomes" id="UP000813385"/>
    </source>
</evidence>
<feature type="chain" id="PRO_5035475192" description="AB hydrolase-1 domain-containing protein" evidence="1">
    <location>
        <begin position="22"/>
        <end position="569"/>
    </location>
</feature>
<organism evidence="4 5">
    <name type="scientific">Plectosphaerella cucumerina</name>
    <dbReference type="NCBI Taxonomy" id="40658"/>
    <lineage>
        <taxon>Eukaryota</taxon>
        <taxon>Fungi</taxon>
        <taxon>Dikarya</taxon>
        <taxon>Ascomycota</taxon>
        <taxon>Pezizomycotina</taxon>
        <taxon>Sordariomycetes</taxon>
        <taxon>Hypocreomycetidae</taxon>
        <taxon>Glomerellales</taxon>
        <taxon>Plectosphaerellaceae</taxon>
        <taxon>Plectosphaerella</taxon>
    </lineage>
</organism>
<evidence type="ECO:0000259" key="2">
    <source>
        <dbReference type="Pfam" id="PF00561"/>
    </source>
</evidence>
<proteinExistence type="predicted"/>
<dbReference type="EMBL" id="JAGPXD010000003">
    <property type="protein sequence ID" value="KAH7362375.1"/>
    <property type="molecule type" value="Genomic_DNA"/>
</dbReference>
<dbReference type="OrthoDB" id="425534at2759"/>
<feature type="domain" description="Peptidase S33 tripeptidyl aminopeptidase-like C-terminal" evidence="3">
    <location>
        <begin position="451"/>
        <end position="511"/>
    </location>
</feature>
<name>A0A8K0TF16_9PEZI</name>
<dbReference type="Pfam" id="PF08386">
    <property type="entry name" value="Abhydrolase_4"/>
    <property type="match status" value="1"/>
</dbReference>
<feature type="domain" description="AB hydrolase-1" evidence="2">
    <location>
        <begin position="180"/>
        <end position="286"/>
    </location>
</feature>
<accession>A0A8K0TF16</accession>
<sequence length="569" mass="63733">MTFSTRSIAWIGLAAVLPISAQDLPTFAWNELEPSTISGGLEWTPCYRTDLFDNSNVDCARLEVPMDYNAKNASCSTGNKVTLALIRRRALNMTDYKGPILHNPGGPGTVRCFIKSWVTTMTSFLGTLVASLTRASPLIVGLSIPRQQCWTSDQRRGVWLSRHQGVPGQYDDHVAFLNNYRRYHLIQSASCEDLMGANGVQRYISTYHHAHDMHSIMRALGQSKVRFHGVSWGTALGIYFATLFPNNVERMVLDANIDINLWPTGDLSSDFSNVDQILQRFFEECADDSNCAVHEPTAEAVEARYENIMQLARLNSTHAEISSNWLIEPPLYSTLIALSHSMGYSAEWGFPDFAVALAAVERSAVRMDPTPESLLIGQKWAPRPDFDDNSYQDPRNPDHRYVWPLWGEEYTRCNDLVGGVSSDLDEMLAHYEDASKRHRAPGQELQLHWPCQGKPAPKNPFAGPFGGNLSHPILYVNSRLDPITPLVHAERNAKLFPGSGLVIVEGIGHMRQYFQDGTLPEFGSTCANELPVFWTGNESLGAVARRDSNSEALDKARARWQEQRKNFAW</sequence>
<evidence type="ECO:0008006" key="6">
    <source>
        <dbReference type="Google" id="ProtNLM"/>
    </source>
</evidence>
<dbReference type="Gene3D" id="3.40.50.1820">
    <property type="entry name" value="alpha/beta hydrolase"/>
    <property type="match status" value="1"/>
</dbReference>
<dbReference type="InterPro" id="IPR000073">
    <property type="entry name" value="AB_hydrolase_1"/>
</dbReference>
<gene>
    <name evidence="4" type="ORF">B0T11DRAFT_352246</name>
</gene>
<evidence type="ECO:0000256" key="1">
    <source>
        <dbReference type="SAM" id="SignalP"/>
    </source>
</evidence>
<dbReference type="SUPFAM" id="SSF53474">
    <property type="entry name" value="alpha/beta-Hydrolases"/>
    <property type="match status" value="1"/>
</dbReference>
<dbReference type="InterPro" id="IPR013595">
    <property type="entry name" value="Pept_S33_TAP-like_C"/>
</dbReference>
<dbReference type="Proteomes" id="UP000813385">
    <property type="component" value="Unassembled WGS sequence"/>
</dbReference>